<feature type="compositionally biased region" description="Gly residues" evidence="7">
    <location>
        <begin position="196"/>
        <end position="206"/>
    </location>
</feature>
<feature type="compositionally biased region" description="Basic and acidic residues" evidence="7">
    <location>
        <begin position="80"/>
        <end position="95"/>
    </location>
</feature>
<keyword evidence="2" id="KW-0812">Transmembrane</keyword>
<feature type="compositionally biased region" description="Polar residues" evidence="7">
    <location>
        <begin position="103"/>
        <end position="117"/>
    </location>
</feature>
<sequence length="206" mass="22649">PAGLRLEIAGSSVLQVYGVEVVFTARFAGLRYVMYNYRVLSFVAFTTLFWSVEMTFLLLTWAFFTFIFSSPSTALGTARPKREPTDSSHPVKVEPDSDGATLESLSDTSRTFPTFSRQPPLRYSASRVKEEEGESSRRLEDIPTRTPGDADDEDEDADFVLDDTTGINVVPSDSGLGTSLESSVERRSRAMRRRSGGPGRGDAGGR</sequence>
<evidence type="ECO:0000256" key="3">
    <source>
        <dbReference type="ARBA" id="ARBA00022824"/>
    </source>
</evidence>
<feature type="region of interest" description="Disordered" evidence="7">
    <location>
        <begin position="74"/>
        <end position="206"/>
    </location>
</feature>
<dbReference type="AlphaFoldDB" id="A0A8E2F2C5"/>
<dbReference type="OrthoDB" id="3990054at2759"/>
<dbReference type="PANTHER" id="PTHR21212:SF0">
    <property type="entry name" value="SEIPIN"/>
    <property type="match status" value="1"/>
</dbReference>
<feature type="compositionally biased region" description="Acidic residues" evidence="7">
    <location>
        <begin position="149"/>
        <end position="161"/>
    </location>
</feature>
<dbReference type="EMBL" id="KV749493">
    <property type="protein sequence ID" value="OCL09174.1"/>
    <property type="molecule type" value="Genomic_DNA"/>
</dbReference>
<evidence type="ECO:0000256" key="2">
    <source>
        <dbReference type="ARBA" id="ARBA00022692"/>
    </source>
</evidence>
<name>A0A8E2F2C5_9PEZI</name>
<evidence type="ECO:0008006" key="10">
    <source>
        <dbReference type="Google" id="ProtNLM"/>
    </source>
</evidence>
<dbReference type="GO" id="GO:0006629">
    <property type="term" value="P:lipid metabolic process"/>
    <property type="evidence" value="ECO:0007669"/>
    <property type="project" value="UniProtKB-KW"/>
</dbReference>
<feature type="compositionally biased region" description="Basic and acidic residues" evidence="7">
    <location>
        <begin position="127"/>
        <end position="143"/>
    </location>
</feature>
<evidence type="ECO:0000313" key="8">
    <source>
        <dbReference type="EMBL" id="OCL09174.1"/>
    </source>
</evidence>
<evidence type="ECO:0000256" key="1">
    <source>
        <dbReference type="ARBA" id="ARBA00004477"/>
    </source>
</evidence>
<keyword evidence="4" id="KW-1133">Transmembrane helix</keyword>
<dbReference type="InterPro" id="IPR009617">
    <property type="entry name" value="Seipin"/>
</dbReference>
<keyword evidence="5" id="KW-0443">Lipid metabolism</keyword>
<dbReference type="GO" id="GO:0005789">
    <property type="term" value="C:endoplasmic reticulum membrane"/>
    <property type="evidence" value="ECO:0007669"/>
    <property type="project" value="UniProtKB-SubCell"/>
</dbReference>
<reference evidence="8 9" key="1">
    <citation type="journal article" date="2016" name="Nat. Commun.">
        <title>Ectomycorrhizal ecology is imprinted in the genome of the dominant symbiotic fungus Cenococcum geophilum.</title>
        <authorList>
            <consortium name="DOE Joint Genome Institute"/>
            <person name="Peter M."/>
            <person name="Kohler A."/>
            <person name="Ohm R.A."/>
            <person name="Kuo A."/>
            <person name="Krutzmann J."/>
            <person name="Morin E."/>
            <person name="Arend M."/>
            <person name="Barry K.W."/>
            <person name="Binder M."/>
            <person name="Choi C."/>
            <person name="Clum A."/>
            <person name="Copeland A."/>
            <person name="Grisel N."/>
            <person name="Haridas S."/>
            <person name="Kipfer T."/>
            <person name="LaButti K."/>
            <person name="Lindquist E."/>
            <person name="Lipzen A."/>
            <person name="Maire R."/>
            <person name="Meier B."/>
            <person name="Mihaltcheva S."/>
            <person name="Molinier V."/>
            <person name="Murat C."/>
            <person name="Poggeler S."/>
            <person name="Quandt C.A."/>
            <person name="Sperisen C."/>
            <person name="Tritt A."/>
            <person name="Tisserant E."/>
            <person name="Crous P.W."/>
            <person name="Henrissat B."/>
            <person name="Nehls U."/>
            <person name="Egli S."/>
            <person name="Spatafora J.W."/>
            <person name="Grigoriev I.V."/>
            <person name="Martin F.M."/>
        </authorList>
    </citation>
    <scope>NUCLEOTIDE SEQUENCE [LARGE SCALE GENOMIC DNA]</scope>
    <source>
        <strain evidence="8 9">CBS 207.34</strain>
    </source>
</reference>
<dbReference type="GO" id="GO:0140042">
    <property type="term" value="P:lipid droplet formation"/>
    <property type="evidence" value="ECO:0007669"/>
    <property type="project" value="UniProtKB-ARBA"/>
</dbReference>
<organism evidence="8 9">
    <name type="scientific">Glonium stellatum</name>
    <dbReference type="NCBI Taxonomy" id="574774"/>
    <lineage>
        <taxon>Eukaryota</taxon>
        <taxon>Fungi</taxon>
        <taxon>Dikarya</taxon>
        <taxon>Ascomycota</taxon>
        <taxon>Pezizomycotina</taxon>
        <taxon>Dothideomycetes</taxon>
        <taxon>Pleosporomycetidae</taxon>
        <taxon>Gloniales</taxon>
        <taxon>Gloniaceae</taxon>
        <taxon>Glonium</taxon>
    </lineage>
</organism>
<dbReference type="Pfam" id="PF06775">
    <property type="entry name" value="Seipin"/>
    <property type="match status" value="1"/>
</dbReference>
<keyword evidence="6" id="KW-0472">Membrane</keyword>
<evidence type="ECO:0000256" key="7">
    <source>
        <dbReference type="SAM" id="MobiDB-lite"/>
    </source>
</evidence>
<evidence type="ECO:0000256" key="4">
    <source>
        <dbReference type="ARBA" id="ARBA00022989"/>
    </source>
</evidence>
<evidence type="ECO:0000256" key="6">
    <source>
        <dbReference type="ARBA" id="ARBA00023136"/>
    </source>
</evidence>
<evidence type="ECO:0000256" key="5">
    <source>
        <dbReference type="ARBA" id="ARBA00023098"/>
    </source>
</evidence>
<gene>
    <name evidence="8" type="ORF">AOQ84DRAFT_27469</name>
</gene>
<feature type="non-terminal residue" evidence="8">
    <location>
        <position position="1"/>
    </location>
</feature>
<evidence type="ECO:0000313" key="9">
    <source>
        <dbReference type="Proteomes" id="UP000250140"/>
    </source>
</evidence>
<accession>A0A8E2F2C5</accession>
<protein>
    <recommendedName>
        <fullName evidence="10">Seipin</fullName>
    </recommendedName>
</protein>
<comment type="subcellular location">
    <subcellularLocation>
        <location evidence="1">Endoplasmic reticulum membrane</location>
        <topology evidence="1">Multi-pass membrane protein</topology>
    </subcellularLocation>
</comment>
<dbReference type="Proteomes" id="UP000250140">
    <property type="component" value="Unassembled WGS sequence"/>
</dbReference>
<keyword evidence="9" id="KW-1185">Reference proteome</keyword>
<proteinExistence type="predicted"/>
<dbReference type="PANTHER" id="PTHR21212">
    <property type="entry name" value="BERNARDINELLI-SEIP CONGENITAL LIPODYSTROPHY 2 HOMOLOG BSCL2 PROTEIN"/>
    <property type="match status" value="1"/>
</dbReference>
<keyword evidence="3" id="KW-0256">Endoplasmic reticulum</keyword>